<protein>
    <submittedName>
        <fullName evidence="2">Uncharacterized protein</fullName>
    </submittedName>
</protein>
<evidence type="ECO:0000256" key="1">
    <source>
        <dbReference type="SAM" id="MobiDB-lite"/>
    </source>
</evidence>
<name>A0AAN7THM5_9PEZI</name>
<evidence type="ECO:0000313" key="2">
    <source>
        <dbReference type="EMBL" id="KAK5107898.1"/>
    </source>
</evidence>
<dbReference type="AlphaFoldDB" id="A0AAN7THM5"/>
<gene>
    <name evidence="2" type="ORF">LTR62_000557</name>
</gene>
<reference evidence="2" key="1">
    <citation type="submission" date="2023-08" db="EMBL/GenBank/DDBJ databases">
        <title>Black Yeasts Isolated from many extreme environments.</title>
        <authorList>
            <person name="Coleine C."/>
            <person name="Stajich J.E."/>
            <person name="Selbmann L."/>
        </authorList>
    </citation>
    <scope>NUCLEOTIDE SEQUENCE</scope>
    <source>
        <strain evidence="2">CCFEE 5401</strain>
    </source>
</reference>
<feature type="region of interest" description="Disordered" evidence="1">
    <location>
        <begin position="37"/>
        <end position="84"/>
    </location>
</feature>
<accession>A0AAN7THM5</accession>
<feature type="region of interest" description="Disordered" evidence="1">
    <location>
        <begin position="155"/>
        <end position="183"/>
    </location>
</feature>
<sequence>MTEAIRYIFANTTEREGEEHDKLMDDRREAFIVPTGMCGDQSQAKRTEPGRRNVKRTSIDVSTERQVIGSEPHPDFEGVVRGTADTSIPRRFTRALTTNAMDPPSSRQSLYLRCGRGSAEIPENFRNDVVPLQHFSQRPSGSGQSLTAASSLTHTALPLDSSTRRANFEPFIISDDAEEDGEE</sequence>
<comment type="caution">
    <text evidence="2">The sequence shown here is derived from an EMBL/GenBank/DDBJ whole genome shotgun (WGS) entry which is preliminary data.</text>
</comment>
<proteinExistence type="predicted"/>
<dbReference type="Proteomes" id="UP001310890">
    <property type="component" value="Unassembled WGS sequence"/>
</dbReference>
<evidence type="ECO:0000313" key="3">
    <source>
        <dbReference type="Proteomes" id="UP001310890"/>
    </source>
</evidence>
<organism evidence="2 3">
    <name type="scientific">Meristemomyces frigidus</name>
    <dbReference type="NCBI Taxonomy" id="1508187"/>
    <lineage>
        <taxon>Eukaryota</taxon>
        <taxon>Fungi</taxon>
        <taxon>Dikarya</taxon>
        <taxon>Ascomycota</taxon>
        <taxon>Pezizomycotina</taxon>
        <taxon>Dothideomycetes</taxon>
        <taxon>Dothideomycetidae</taxon>
        <taxon>Mycosphaerellales</taxon>
        <taxon>Teratosphaeriaceae</taxon>
        <taxon>Meristemomyces</taxon>
    </lineage>
</organism>
<dbReference type="EMBL" id="JAVRRL010000102">
    <property type="protein sequence ID" value="KAK5107898.1"/>
    <property type="molecule type" value="Genomic_DNA"/>
</dbReference>